<accession>A0A4V3AW48</accession>
<gene>
    <name evidence="2" type="ORF">EUA03_14995</name>
</gene>
<evidence type="ECO:0000313" key="2">
    <source>
        <dbReference type="EMBL" id="TDK88710.1"/>
    </source>
</evidence>
<dbReference type="NCBIfam" id="TIGR02276">
    <property type="entry name" value="beta_rpt_yvtn"/>
    <property type="match status" value="1"/>
</dbReference>
<dbReference type="EMBL" id="SDLO01000010">
    <property type="protein sequence ID" value="TDK88710.1"/>
    <property type="molecule type" value="Genomic_DNA"/>
</dbReference>
<dbReference type="Proteomes" id="UP000294929">
    <property type="component" value="Unassembled WGS sequence"/>
</dbReference>
<dbReference type="AlphaFoldDB" id="A0A4V3AW48"/>
<dbReference type="InterPro" id="IPR011044">
    <property type="entry name" value="Quino_amine_DH_bsu"/>
</dbReference>
<protein>
    <submittedName>
        <fullName evidence="2">YncE family protein</fullName>
    </submittedName>
</protein>
<dbReference type="Gene3D" id="2.130.10.10">
    <property type="entry name" value="YVTN repeat-like/Quinoprotein amine dehydrogenase"/>
    <property type="match status" value="2"/>
</dbReference>
<organism evidence="2 3">
    <name type="scientific">Mycolicibacterium mucogenicum</name>
    <name type="common">Mycobacterium mucogenicum</name>
    <dbReference type="NCBI Taxonomy" id="56689"/>
    <lineage>
        <taxon>Bacteria</taxon>
        <taxon>Bacillati</taxon>
        <taxon>Actinomycetota</taxon>
        <taxon>Actinomycetes</taxon>
        <taxon>Mycobacteriales</taxon>
        <taxon>Mycobacteriaceae</taxon>
        <taxon>Mycolicibacterium</taxon>
    </lineage>
</organism>
<dbReference type="PANTHER" id="PTHR47197">
    <property type="entry name" value="PROTEIN NIRF"/>
    <property type="match status" value="1"/>
</dbReference>
<dbReference type="InterPro" id="IPR011964">
    <property type="entry name" value="YVTN_b-propeller_repeat"/>
</dbReference>
<comment type="caution">
    <text evidence="2">The sequence shown here is derived from an EMBL/GenBank/DDBJ whole genome shotgun (WGS) entry which is preliminary data.</text>
</comment>
<sequence length="426" mass="43686">MLAVIATIPVSGGPTAPAPSPSGDRIYVGNSASSTVSVVATVTNTVVDTIGPGAGLQSPQQLIVHPDGKRLYCNGFGGMSVIDIDTKSVVAVVPFSWGGQIAMHPDGSTVYVASGGDSSGNPDPKIMVIDTATNTVAGTIDVDGAYYLAVSPNGARLYVTGYNDELIWAVDTVSHSVVKTFAFNKPIGGFVVDPDNSRLYVLGEVQFGVTTSNVTVVDVATGTVTTGITFALGEELTDIAVAPDGSAIYASQLTGDVSRIDAATMTVSDTVNIGNYAGAVAISPDGSRIYVTNRYNNTVSVLAQLHVPAGGIDLPDLVGKLIGGAAAGGNGWLVIGDHFYPIPPRGARTAGHRPHARSARRQAGAEPRIGPAPAPDPGFRTRGPEDGAGDLPPRRAPTAALGARRRVTNIPIAPRRGNFVVTVNIA</sequence>
<feature type="region of interest" description="Disordered" evidence="1">
    <location>
        <begin position="345"/>
        <end position="402"/>
    </location>
</feature>
<dbReference type="PANTHER" id="PTHR47197:SF3">
    <property type="entry name" value="DIHYDRO-HEME D1 DEHYDROGENASE"/>
    <property type="match status" value="1"/>
</dbReference>
<reference evidence="2 3" key="1">
    <citation type="submission" date="2019-01" db="EMBL/GenBank/DDBJ databases">
        <title>High-quality-draft genome sequences of five non-tuberculosis mycobacteriaceae isolated from a nosocomial environment.</title>
        <authorList>
            <person name="Tiago I."/>
            <person name="Alarico S."/>
            <person name="Pereira S.G."/>
            <person name="Coelho C."/>
            <person name="Maranha A."/>
            <person name="Empadinhas N."/>
        </authorList>
    </citation>
    <scope>NUCLEOTIDE SEQUENCE [LARGE SCALE GENOMIC DNA]</scope>
    <source>
        <strain evidence="2 3">24AIII</strain>
    </source>
</reference>
<dbReference type="SUPFAM" id="SSF50969">
    <property type="entry name" value="YVTN repeat-like/Quinoprotein amine dehydrogenase"/>
    <property type="match status" value="2"/>
</dbReference>
<evidence type="ECO:0000313" key="3">
    <source>
        <dbReference type="Proteomes" id="UP000294929"/>
    </source>
</evidence>
<proteinExistence type="predicted"/>
<dbReference type="InterPro" id="IPR051200">
    <property type="entry name" value="Host-pathogen_enzymatic-act"/>
</dbReference>
<dbReference type="InterPro" id="IPR015943">
    <property type="entry name" value="WD40/YVTN_repeat-like_dom_sf"/>
</dbReference>
<evidence type="ECO:0000256" key="1">
    <source>
        <dbReference type="SAM" id="MobiDB-lite"/>
    </source>
</evidence>
<feature type="compositionally biased region" description="Basic residues" evidence="1">
    <location>
        <begin position="350"/>
        <end position="360"/>
    </location>
</feature>
<name>A0A4V3AW48_MYCMU</name>